<dbReference type="Proteomes" id="UP000504638">
    <property type="component" value="Unplaced"/>
</dbReference>
<reference evidence="3" key="3">
    <citation type="submission" date="2025-04" db="UniProtKB">
        <authorList>
            <consortium name="RefSeq"/>
        </authorList>
    </citation>
    <scope>IDENTIFICATION</scope>
    <source>
        <strain evidence="3">CBS 781.70</strain>
    </source>
</reference>
<name>A0A6G1G0K6_9PEZI</name>
<evidence type="ECO:0000313" key="1">
    <source>
        <dbReference type="EMBL" id="KAF1811461.1"/>
    </source>
</evidence>
<evidence type="ECO:0000313" key="3">
    <source>
        <dbReference type="RefSeq" id="XP_033533092.1"/>
    </source>
</evidence>
<dbReference type="EMBL" id="ML975161">
    <property type="protein sequence ID" value="KAF1811461.1"/>
    <property type="molecule type" value="Genomic_DNA"/>
</dbReference>
<sequence length="189" mass="22024">MHRSIPVNLIRFFNLPLGKILWGEDEIELDPTDSSRCHPFSILSTPTDFCTQYHRRTCYTKCSQPFSAFPLVLETCLASGFWVLRWRLSRPPRIARMSNELRCCDSRRIMHWRNAHFHSRSSFVRLAIKSPLIGRFRALHFAGRIFKASMVIVRCSEEIQSLSLADPGFVSSLSMLLYSFYGVHPRWIL</sequence>
<dbReference type="AlphaFoldDB" id="A0A6G1G0K6"/>
<dbReference type="RefSeq" id="XP_033533092.1">
    <property type="nucleotide sequence ID" value="XM_033683072.1"/>
</dbReference>
<keyword evidence="2" id="KW-1185">Reference proteome</keyword>
<protein>
    <submittedName>
        <fullName evidence="1 3">Uncharacterized protein</fullName>
    </submittedName>
</protein>
<evidence type="ECO:0000313" key="2">
    <source>
        <dbReference type="Proteomes" id="UP000504638"/>
    </source>
</evidence>
<accession>A0A6G1G0K6</accession>
<reference evidence="3" key="2">
    <citation type="submission" date="2020-04" db="EMBL/GenBank/DDBJ databases">
        <authorList>
            <consortium name="NCBI Genome Project"/>
        </authorList>
    </citation>
    <scope>NUCLEOTIDE SEQUENCE</scope>
    <source>
        <strain evidence="3">CBS 781.70</strain>
    </source>
</reference>
<dbReference type="GeneID" id="54423642"/>
<proteinExistence type="predicted"/>
<reference evidence="1 3" key="1">
    <citation type="submission" date="2020-01" db="EMBL/GenBank/DDBJ databases">
        <authorList>
            <consortium name="DOE Joint Genome Institute"/>
            <person name="Haridas S."/>
            <person name="Albert R."/>
            <person name="Binder M."/>
            <person name="Bloem J."/>
            <person name="Labutti K."/>
            <person name="Salamov A."/>
            <person name="Andreopoulos B."/>
            <person name="Baker S.E."/>
            <person name="Barry K."/>
            <person name="Bills G."/>
            <person name="Bluhm B.H."/>
            <person name="Cannon C."/>
            <person name="Castanera R."/>
            <person name="Culley D.E."/>
            <person name="Daum C."/>
            <person name="Ezra D."/>
            <person name="Gonzalez J.B."/>
            <person name="Henrissat B."/>
            <person name="Kuo A."/>
            <person name="Liang C."/>
            <person name="Lipzen A."/>
            <person name="Lutzoni F."/>
            <person name="Magnuson J."/>
            <person name="Mondo S."/>
            <person name="Nolan M."/>
            <person name="Ohm R."/>
            <person name="Pangilinan J."/>
            <person name="Park H.-J."/>
            <person name="Ramirez L."/>
            <person name="Alfaro M."/>
            <person name="Sun H."/>
            <person name="Tritt A."/>
            <person name="Yoshinaga Y."/>
            <person name="Zwiers L.-H."/>
            <person name="Turgeon B.G."/>
            <person name="Goodwin S.B."/>
            <person name="Spatafora J.W."/>
            <person name="Crous P.W."/>
            <person name="Grigoriev I.V."/>
        </authorList>
    </citation>
    <scope>NUCLEOTIDE SEQUENCE</scope>
    <source>
        <strain evidence="1 3">CBS 781.70</strain>
    </source>
</reference>
<organism evidence="1">
    <name type="scientific">Eremomyces bilateralis CBS 781.70</name>
    <dbReference type="NCBI Taxonomy" id="1392243"/>
    <lineage>
        <taxon>Eukaryota</taxon>
        <taxon>Fungi</taxon>
        <taxon>Dikarya</taxon>
        <taxon>Ascomycota</taxon>
        <taxon>Pezizomycotina</taxon>
        <taxon>Dothideomycetes</taxon>
        <taxon>Dothideomycetes incertae sedis</taxon>
        <taxon>Eremomycetales</taxon>
        <taxon>Eremomycetaceae</taxon>
        <taxon>Eremomyces</taxon>
    </lineage>
</organism>
<gene>
    <name evidence="1 3" type="ORF">P152DRAFT_56994</name>
</gene>